<organism evidence="2 5">
    <name type="scientific">Pediococcus parvulus</name>
    <dbReference type="NCBI Taxonomy" id="54062"/>
    <lineage>
        <taxon>Bacteria</taxon>
        <taxon>Bacillati</taxon>
        <taxon>Bacillota</taxon>
        <taxon>Bacilli</taxon>
        <taxon>Lactobacillales</taxon>
        <taxon>Lactobacillaceae</taxon>
        <taxon>Pediococcus</taxon>
    </lineage>
</organism>
<evidence type="ECO:0000259" key="1">
    <source>
        <dbReference type="PROSITE" id="PS50192"/>
    </source>
</evidence>
<evidence type="ECO:0000313" key="3">
    <source>
        <dbReference type="EMBL" id="OAD64716.1"/>
    </source>
</evidence>
<dbReference type="AlphaFoldDB" id="A0AAP5TD70"/>
<protein>
    <recommendedName>
        <fullName evidence="1">t-SNARE coiled-coil homology domain-containing protein</fullName>
    </recommendedName>
</protein>
<dbReference type="Gene3D" id="1.20.1480.30">
    <property type="entry name" value="Designed four-helix bundle protein"/>
    <property type="match status" value="1"/>
</dbReference>
<evidence type="ECO:0000313" key="5">
    <source>
        <dbReference type="Proteomes" id="UP001275867"/>
    </source>
</evidence>
<reference evidence="3 4" key="1">
    <citation type="submission" date="2016-05" db="EMBL/GenBank/DDBJ databases">
        <title>Draft genome sequence of Pediococcus parvulus 2.6, a probiotic beta-glucan producer strain.</title>
        <authorList>
            <person name="Mohedano M.L."/>
            <person name="Perez-Ramos A."/>
            <person name="Duenas M.T."/>
            <person name="Lamontanara A."/>
            <person name="Orru L."/>
            <person name="Spano G."/>
            <person name="Capozzi V."/>
            <person name="Lopez P."/>
        </authorList>
    </citation>
    <scope>NUCLEOTIDE SEQUENCE [LARGE SCALE GENOMIC DNA]</scope>
    <source>
        <strain evidence="3 4">2.6</strain>
    </source>
</reference>
<dbReference type="Proteomes" id="UP000077280">
    <property type="component" value="Unassembled WGS sequence"/>
</dbReference>
<accession>A0AAP5TD70</accession>
<gene>
    <name evidence="3" type="ORF">A7K95_03410</name>
    <name evidence="2" type="ORF">GA842_00630</name>
</gene>
<dbReference type="EMBL" id="LXND01000023">
    <property type="protein sequence ID" value="OAD64716.1"/>
    <property type="molecule type" value="Genomic_DNA"/>
</dbReference>
<dbReference type="GeneID" id="93383278"/>
<reference evidence="2" key="2">
    <citation type="submission" date="2019-10" db="EMBL/GenBank/DDBJ databases">
        <title>Malate fermentation in French cider.</title>
        <authorList>
            <person name="Cousin F.J."/>
            <person name="Medina Fernandez S."/>
            <person name="Misery B."/>
            <person name="Laplace J.-M."/>
            <person name="Cretenet M."/>
        </authorList>
    </citation>
    <scope>NUCLEOTIDE SEQUENCE</scope>
    <source>
        <strain evidence="2">UCMA15901</strain>
    </source>
</reference>
<dbReference type="RefSeq" id="WP_068805219.1">
    <property type="nucleotide sequence ID" value="NZ_CP158977.1"/>
</dbReference>
<evidence type="ECO:0000313" key="4">
    <source>
        <dbReference type="Proteomes" id="UP000077280"/>
    </source>
</evidence>
<evidence type="ECO:0000313" key="2">
    <source>
        <dbReference type="EMBL" id="MDV7693402.1"/>
    </source>
</evidence>
<sequence>MAKKKNHRLLKLTVLSLLGYRGGKYVLSHPDFLTSIKQSFTETIESIHHFGQAVTKLKDSTQKLQQAVADSQPTLNAIQKDVDHFQYKLQPRLERIEKLTQDINKQLDSIGSDKPTK</sequence>
<name>A0AAP5TD70_9LACO</name>
<dbReference type="InterPro" id="IPR000727">
    <property type="entry name" value="T_SNARE_dom"/>
</dbReference>
<feature type="domain" description="T-SNARE coiled-coil homology" evidence="1">
    <location>
        <begin position="37"/>
        <end position="99"/>
    </location>
</feature>
<proteinExistence type="predicted"/>
<dbReference type="Proteomes" id="UP001275867">
    <property type="component" value="Unassembled WGS sequence"/>
</dbReference>
<dbReference type="EMBL" id="WERX01000001">
    <property type="protein sequence ID" value="MDV7693402.1"/>
    <property type="molecule type" value="Genomic_DNA"/>
</dbReference>
<dbReference type="PROSITE" id="PS50192">
    <property type="entry name" value="T_SNARE"/>
    <property type="match status" value="1"/>
</dbReference>
<keyword evidence="4" id="KW-1185">Reference proteome</keyword>
<comment type="caution">
    <text evidence="2">The sequence shown here is derived from an EMBL/GenBank/DDBJ whole genome shotgun (WGS) entry which is preliminary data.</text>
</comment>